<organism evidence="2 3">
    <name type="scientific">Microctonus aethiopoides</name>
    <dbReference type="NCBI Taxonomy" id="144406"/>
    <lineage>
        <taxon>Eukaryota</taxon>
        <taxon>Metazoa</taxon>
        <taxon>Ecdysozoa</taxon>
        <taxon>Arthropoda</taxon>
        <taxon>Hexapoda</taxon>
        <taxon>Insecta</taxon>
        <taxon>Pterygota</taxon>
        <taxon>Neoptera</taxon>
        <taxon>Endopterygota</taxon>
        <taxon>Hymenoptera</taxon>
        <taxon>Apocrita</taxon>
        <taxon>Ichneumonoidea</taxon>
        <taxon>Braconidae</taxon>
        <taxon>Euphorinae</taxon>
        <taxon>Microctonus</taxon>
    </lineage>
</organism>
<evidence type="ECO:0000313" key="3">
    <source>
        <dbReference type="Proteomes" id="UP001168990"/>
    </source>
</evidence>
<dbReference type="InterPro" id="IPR000408">
    <property type="entry name" value="Reg_chr_condens"/>
</dbReference>
<reference evidence="2" key="1">
    <citation type="journal article" date="2023" name="bioRxiv">
        <title>Scaffold-level genome assemblies of two parasitoid biocontrol wasps reveal the parthenogenesis mechanism and an associated novel virus.</title>
        <authorList>
            <person name="Inwood S."/>
            <person name="Skelly J."/>
            <person name="Guhlin J."/>
            <person name="Harrop T."/>
            <person name="Goldson S."/>
            <person name="Dearden P."/>
        </authorList>
    </citation>
    <scope>NUCLEOTIDE SEQUENCE</scope>
    <source>
        <strain evidence="2">Irish</strain>
        <tissue evidence="2">Whole body</tissue>
    </source>
</reference>
<comment type="caution">
    <text evidence="2">The sequence shown here is derived from an EMBL/GenBank/DDBJ whole genome shotgun (WGS) entry which is preliminary data.</text>
</comment>
<dbReference type="InterPro" id="IPR009091">
    <property type="entry name" value="RCC1/BLIP-II"/>
</dbReference>
<dbReference type="Gene3D" id="2.130.10.30">
    <property type="entry name" value="Regulator of chromosome condensation 1/beta-lactamase-inhibitor protein II"/>
    <property type="match status" value="1"/>
</dbReference>
<dbReference type="EMBL" id="JAQQBS010001422">
    <property type="protein sequence ID" value="KAK0165023.1"/>
    <property type="molecule type" value="Genomic_DNA"/>
</dbReference>
<dbReference type="Proteomes" id="UP001168990">
    <property type="component" value="Unassembled WGS sequence"/>
</dbReference>
<dbReference type="PRINTS" id="PR00633">
    <property type="entry name" value="RCCNDNSATION"/>
</dbReference>
<sequence length="337" mass="37946">MIHYSGLNICQLQLVNGHEKCRIFDNFLQTKIDNISDLTIGWNYFLAWKDTNVFLYGIIDGVEKKQLLTIPETVLTRFSCGTAGKTVITLLTVDHEIWQYKLYENIWTKIDNFIPSNDDAIKEYVIKIVENRTIVALTNLGRVFNIPTLVEMPKRVKYVDVVCGFEHTLLLADNGDIYSMGIGSRGQLGHGDLEDYNEPKLIEALAGLQVVQIAAAGWHNAVVTSDGDLYTWGWNTNGELGVIDEQKVIAIPTIINFSNELNDTCDVKIKKVQCGNAFTICITDDQSIWGCGSNKYGQLGQNPSNFLRLEKFVKLEVNLNEIIDIKCQEWGTIIKSS</sequence>
<proteinExistence type="predicted"/>
<evidence type="ECO:0000256" key="1">
    <source>
        <dbReference type="PROSITE-ProRule" id="PRU00235"/>
    </source>
</evidence>
<keyword evidence="3" id="KW-1185">Reference proteome</keyword>
<reference evidence="2" key="2">
    <citation type="submission" date="2023-03" db="EMBL/GenBank/DDBJ databases">
        <authorList>
            <person name="Inwood S.N."/>
            <person name="Skelly J.G."/>
            <person name="Guhlin J."/>
            <person name="Harrop T.W.R."/>
            <person name="Goldson S.G."/>
            <person name="Dearden P.K."/>
        </authorList>
    </citation>
    <scope>NUCLEOTIDE SEQUENCE</scope>
    <source>
        <strain evidence="2">Irish</strain>
        <tissue evidence="2">Whole body</tissue>
    </source>
</reference>
<dbReference type="PANTHER" id="PTHR46849">
    <property type="entry name" value="RCC1 DOMAIN-CONTAINING PROTEIN 1"/>
    <property type="match status" value="1"/>
</dbReference>
<evidence type="ECO:0000313" key="2">
    <source>
        <dbReference type="EMBL" id="KAK0165023.1"/>
    </source>
</evidence>
<protein>
    <submittedName>
        <fullName evidence="2">Uncharacterized protein</fullName>
    </submittedName>
</protein>
<dbReference type="PANTHER" id="PTHR46849:SF1">
    <property type="entry name" value="RCC1 DOMAIN-CONTAINING PROTEIN 1"/>
    <property type="match status" value="1"/>
</dbReference>
<dbReference type="SUPFAM" id="SSF50985">
    <property type="entry name" value="RCC1/BLIP-II"/>
    <property type="match status" value="1"/>
</dbReference>
<gene>
    <name evidence="2" type="ORF">PV328_003581</name>
</gene>
<accession>A0AA39KKN3</accession>
<feature type="repeat" description="RCC1" evidence="1">
    <location>
        <begin position="227"/>
        <end position="285"/>
    </location>
</feature>
<dbReference type="PROSITE" id="PS50012">
    <property type="entry name" value="RCC1_3"/>
    <property type="match status" value="2"/>
</dbReference>
<dbReference type="AlphaFoldDB" id="A0AA39KKN3"/>
<feature type="repeat" description="RCC1" evidence="1">
    <location>
        <begin position="175"/>
        <end position="226"/>
    </location>
</feature>
<dbReference type="Pfam" id="PF00415">
    <property type="entry name" value="RCC1"/>
    <property type="match status" value="2"/>
</dbReference>
<dbReference type="InterPro" id="IPR052830">
    <property type="entry name" value="RCC1_domain-containing"/>
</dbReference>
<name>A0AA39KKN3_9HYME</name>